<dbReference type="InterPro" id="IPR006311">
    <property type="entry name" value="TAT_signal"/>
</dbReference>
<keyword evidence="2" id="KW-1133">Transmembrane helix</keyword>
<proteinExistence type="predicted"/>
<dbReference type="Proteomes" id="UP000654123">
    <property type="component" value="Unassembled WGS sequence"/>
</dbReference>
<feature type="compositionally biased region" description="Gly residues" evidence="1">
    <location>
        <begin position="159"/>
        <end position="168"/>
    </location>
</feature>
<evidence type="ECO:0000313" key="5">
    <source>
        <dbReference type="Proteomes" id="UP000654123"/>
    </source>
</evidence>
<keyword evidence="5" id="KW-1185">Reference proteome</keyword>
<dbReference type="EMBL" id="BMSV01000010">
    <property type="protein sequence ID" value="GGQ22865.1"/>
    <property type="molecule type" value="Genomic_DNA"/>
</dbReference>
<protein>
    <recommendedName>
        <fullName evidence="6">Gram-positive cocci surface proteins LPxTG domain-containing protein</fullName>
    </recommendedName>
</protein>
<keyword evidence="2" id="KW-0472">Membrane</keyword>
<evidence type="ECO:0000313" key="4">
    <source>
        <dbReference type="EMBL" id="GGQ22865.1"/>
    </source>
</evidence>
<comment type="caution">
    <text evidence="4">The sequence shown here is derived from an EMBL/GenBank/DDBJ whole genome shotgun (WGS) entry which is preliminary data.</text>
</comment>
<accession>A0A918EN89</accession>
<sequence>MTAARPLLRTAVAGLVLGGLAFAGAPAAVAQPGENGDIKIHDTDTPPLDQRSESKVCRFYLAAFNFEGLQQLTYTLTPEPLEAGDPTVQGAITLTATGTGQTTELTLPDGQYRLTWTFPGATGIKLKTFRVDCPNGERHKDGDHGKDHKDTKDTKDAGQGNGGDGGGDQAHKEPRGGVGAGGGGMAGTAGDTPVLGVGAALAAGLAGTAGLILVRRRRRADGAA</sequence>
<reference evidence="4" key="1">
    <citation type="journal article" date="2014" name="Int. J. Syst. Evol. Microbiol.">
        <title>Complete genome sequence of Corynebacterium casei LMG S-19264T (=DSM 44701T), isolated from a smear-ripened cheese.</title>
        <authorList>
            <consortium name="US DOE Joint Genome Institute (JGI-PGF)"/>
            <person name="Walter F."/>
            <person name="Albersmeier A."/>
            <person name="Kalinowski J."/>
            <person name="Ruckert C."/>
        </authorList>
    </citation>
    <scope>NUCLEOTIDE SEQUENCE</scope>
    <source>
        <strain evidence="4">JCM 4335</strain>
    </source>
</reference>
<feature type="chain" id="PRO_5037563531" description="Gram-positive cocci surface proteins LPxTG domain-containing protein" evidence="3">
    <location>
        <begin position="31"/>
        <end position="224"/>
    </location>
</feature>
<feature type="compositionally biased region" description="Gly residues" evidence="1">
    <location>
        <begin position="176"/>
        <end position="187"/>
    </location>
</feature>
<evidence type="ECO:0000256" key="1">
    <source>
        <dbReference type="SAM" id="MobiDB-lite"/>
    </source>
</evidence>
<gene>
    <name evidence="4" type="ORF">GCM10010249_46910</name>
</gene>
<evidence type="ECO:0008006" key="6">
    <source>
        <dbReference type="Google" id="ProtNLM"/>
    </source>
</evidence>
<feature type="region of interest" description="Disordered" evidence="1">
    <location>
        <begin position="132"/>
        <end position="191"/>
    </location>
</feature>
<dbReference type="RefSeq" id="WP_189537088.1">
    <property type="nucleotide sequence ID" value="NZ_BMSV01000010.1"/>
</dbReference>
<feature type="signal peptide" evidence="3">
    <location>
        <begin position="1"/>
        <end position="30"/>
    </location>
</feature>
<dbReference type="PROSITE" id="PS51318">
    <property type="entry name" value="TAT"/>
    <property type="match status" value="1"/>
</dbReference>
<feature type="transmembrane region" description="Helical" evidence="2">
    <location>
        <begin position="194"/>
        <end position="214"/>
    </location>
</feature>
<dbReference type="AlphaFoldDB" id="A0A918EN89"/>
<reference evidence="4" key="2">
    <citation type="submission" date="2020-09" db="EMBL/GenBank/DDBJ databases">
        <authorList>
            <person name="Sun Q."/>
            <person name="Ohkuma M."/>
        </authorList>
    </citation>
    <scope>NUCLEOTIDE SEQUENCE</scope>
    <source>
        <strain evidence="4">JCM 4335</strain>
    </source>
</reference>
<evidence type="ECO:0000256" key="3">
    <source>
        <dbReference type="SAM" id="SignalP"/>
    </source>
</evidence>
<evidence type="ECO:0000256" key="2">
    <source>
        <dbReference type="SAM" id="Phobius"/>
    </source>
</evidence>
<keyword evidence="2" id="KW-0812">Transmembrane</keyword>
<feature type="compositionally biased region" description="Basic and acidic residues" evidence="1">
    <location>
        <begin position="135"/>
        <end position="156"/>
    </location>
</feature>
<name>A0A918EN89_9ACTN</name>
<keyword evidence="3" id="KW-0732">Signal</keyword>
<organism evidence="4 5">
    <name type="scientific">Streptomyces roseolilacinus</name>
    <dbReference type="NCBI Taxonomy" id="66904"/>
    <lineage>
        <taxon>Bacteria</taxon>
        <taxon>Bacillati</taxon>
        <taxon>Actinomycetota</taxon>
        <taxon>Actinomycetes</taxon>
        <taxon>Kitasatosporales</taxon>
        <taxon>Streptomycetaceae</taxon>
        <taxon>Streptomyces</taxon>
    </lineage>
</organism>